<gene>
    <name evidence="2" type="primary">Env1_8</name>
    <name evidence="2" type="ORF">CALNIC_R15436</name>
</gene>
<reference evidence="2 3" key="1">
    <citation type="submission" date="2019-09" db="EMBL/GenBank/DDBJ databases">
        <title>Bird 10,000 Genomes (B10K) Project - Family phase.</title>
        <authorList>
            <person name="Zhang G."/>
        </authorList>
    </citation>
    <scope>NUCLEOTIDE SEQUENCE [LARGE SCALE GENOMIC DNA]</scope>
    <source>
        <strain evidence="2">OUT-0007</strain>
        <tissue evidence="2">Blood</tissue>
    </source>
</reference>
<proteinExistence type="predicted"/>
<organism evidence="2 3">
    <name type="scientific">Caloenas nicobarica</name>
    <name type="common">Nicobar pigeon</name>
    <dbReference type="NCBI Taxonomy" id="187106"/>
    <lineage>
        <taxon>Eukaryota</taxon>
        <taxon>Metazoa</taxon>
        <taxon>Chordata</taxon>
        <taxon>Craniata</taxon>
        <taxon>Vertebrata</taxon>
        <taxon>Euteleostomi</taxon>
        <taxon>Archelosauria</taxon>
        <taxon>Archosauria</taxon>
        <taxon>Dinosauria</taxon>
        <taxon>Saurischia</taxon>
        <taxon>Theropoda</taxon>
        <taxon>Coelurosauria</taxon>
        <taxon>Aves</taxon>
        <taxon>Neognathae</taxon>
        <taxon>Neoaves</taxon>
        <taxon>Columbimorphae</taxon>
        <taxon>Columbiformes</taxon>
        <taxon>Columbidae</taxon>
        <taxon>Caloenas</taxon>
    </lineage>
</organism>
<dbReference type="PANTHER" id="PTHR10424">
    <property type="entry name" value="VIRAL ENVELOPE PROTEIN"/>
    <property type="match status" value="1"/>
</dbReference>
<evidence type="ECO:0000313" key="2">
    <source>
        <dbReference type="EMBL" id="NWX10462.1"/>
    </source>
</evidence>
<dbReference type="InterPro" id="IPR018154">
    <property type="entry name" value="TLV/ENV_coat_polyprotein"/>
</dbReference>
<keyword evidence="1" id="KW-0472">Membrane</keyword>
<dbReference type="Proteomes" id="UP000546235">
    <property type="component" value="Unassembled WGS sequence"/>
</dbReference>
<keyword evidence="1" id="KW-0812">Transmembrane</keyword>
<dbReference type="Pfam" id="PF00429">
    <property type="entry name" value="TLV_coat"/>
    <property type="match status" value="1"/>
</dbReference>
<feature type="non-terminal residue" evidence="2">
    <location>
        <position position="1"/>
    </location>
</feature>
<feature type="non-terminal residue" evidence="2">
    <location>
        <position position="110"/>
    </location>
</feature>
<sequence>MAKLQEGLEKQKKEREAQQSWYESWFTQSPWLTTLLLTITGPLVVLMLILTFGPCILNRIIRLVKSRLETAHLMLLRKQHEHLEEDGVAEKDTPMFSLARETIAWFDQQN</sequence>
<accession>A0A7K6TIK5</accession>
<evidence type="ECO:0000313" key="3">
    <source>
        <dbReference type="Proteomes" id="UP000546235"/>
    </source>
</evidence>
<keyword evidence="3" id="KW-1185">Reference proteome</keyword>
<feature type="transmembrane region" description="Helical" evidence="1">
    <location>
        <begin position="31"/>
        <end position="57"/>
    </location>
</feature>
<protein>
    <submittedName>
        <fullName evidence="2">ENV1 protein</fullName>
    </submittedName>
</protein>
<dbReference type="EMBL" id="VZSB01003447">
    <property type="protein sequence ID" value="NWX10462.1"/>
    <property type="molecule type" value="Genomic_DNA"/>
</dbReference>
<keyword evidence="1" id="KW-1133">Transmembrane helix</keyword>
<evidence type="ECO:0000256" key="1">
    <source>
        <dbReference type="SAM" id="Phobius"/>
    </source>
</evidence>
<dbReference type="PANTHER" id="PTHR10424:SF82">
    <property type="entry name" value="ENVELOPE GLYCOPROTEIN-RELATED"/>
    <property type="match status" value="1"/>
</dbReference>
<comment type="caution">
    <text evidence="2">The sequence shown here is derived from an EMBL/GenBank/DDBJ whole genome shotgun (WGS) entry which is preliminary data.</text>
</comment>
<name>A0A7K6TIK5_CALNI</name>
<dbReference type="AlphaFoldDB" id="A0A7K6TIK5"/>